<dbReference type="AlphaFoldDB" id="A0A9X1UMW4"/>
<gene>
    <name evidence="2" type="ORF">L5014_34355</name>
</gene>
<comment type="caution">
    <text evidence="2">The sequence shown here is derived from an EMBL/GenBank/DDBJ whole genome shotgun (WGS) entry which is preliminary data.</text>
</comment>
<feature type="transmembrane region" description="Helical" evidence="1">
    <location>
        <begin position="21"/>
        <end position="38"/>
    </location>
</feature>
<keyword evidence="1" id="KW-1133">Transmembrane helix</keyword>
<feature type="transmembrane region" description="Helical" evidence="1">
    <location>
        <begin position="44"/>
        <end position="65"/>
    </location>
</feature>
<evidence type="ECO:0000313" key="2">
    <source>
        <dbReference type="EMBL" id="MCG5078356.1"/>
    </source>
</evidence>
<dbReference type="EMBL" id="JAKLJA010000057">
    <property type="protein sequence ID" value="MCG5078356.1"/>
    <property type="molecule type" value="Genomic_DNA"/>
</dbReference>
<proteinExistence type="predicted"/>
<evidence type="ECO:0000313" key="3">
    <source>
        <dbReference type="Proteomes" id="UP001139308"/>
    </source>
</evidence>
<dbReference type="Proteomes" id="UP001139308">
    <property type="component" value="Unassembled WGS sequence"/>
</dbReference>
<feature type="transmembrane region" description="Helical" evidence="1">
    <location>
        <begin position="133"/>
        <end position="155"/>
    </location>
</feature>
<protein>
    <submittedName>
        <fullName evidence="2">Uncharacterized protein</fullName>
    </submittedName>
</protein>
<feature type="transmembrane region" description="Helical" evidence="1">
    <location>
        <begin position="213"/>
        <end position="236"/>
    </location>
</feature>
<accession>A0A9X1UMW4</accession>
<keyword evidence="3" id="KW-1185">Reference proteome</keyword>
<name>A0A9X1UMW4_9BURK</name>
<organism evidence="2 3">
    <name type="scientific">Paraburkholderia tagetis</name>
    <dbReference type="NCBI Taxonomy" id="2913261"/>
    <lineage>
        <taxon>Bacteria</taxon>
        <taxon>Pseudomonadati</taxon>
        <taxon>Pseudomonadota</taxon>
        <taxon>Betaproteobacteria</taxon>
        <taxon>Burkholderiales</taxon>
        <taxon>Burkholderiaceae</taxon>
        <taxon>Paraburkholderia</taxon>
    </lineage>
</organism>
<feature type="transmembrane region" description="Helical" evidence="1">
    <location>
        <begin position="302"/>
        <end position="320"/>
    </location>
</feature>
<sequence length="355" mass="38438">MLSEVAMVPSSSEYLWRRVTATAAVTAVIATVLVSSLTRNAPGLSAVQALAGLGMISASVFFAIARDSGGYWFYAIRAGKVFDQNPQWPPETEDRTWRGTLVRSPWLAAAAGFAFAALNCALATTLVAQHLVLYAWCYTLVLLPAATAGFSLMAAHAGAQDALRLLGGKSAAPSSPHRARRLVAADLVFAVVTNFALVLPVRQKPTYSLEHGYGYPPFVVAFAILLVIVCAFMIGFASRSRRATLTGELLMGKADERFIRLAGAPRRWFGTSAIGRYTFYLVSTVIWAVLVCAAFEKWAPGAGFVPLYCVALVPLMFMYAGERCVSMHRDLTEARDGERRVLLTFKDLKLALPAD</sequence>
<feature type="transmembrane region" description="Helical" evidence="1">
    <location>
        <begin position="106"/>
        <end position="127"/>
    </location>
</feature>
<keyword evidence="1" id="KW-0472">Membrane</keyword>
<dbReference type="RefSeq" id="WP_238468352.1">
    <property type="nucleotide sequence ID" value="NZ_JAKLJA010000057.1"/>
</dbReference>
<keyword evidence="1" id="KW-0812">Transmembrane</keyword>
<evidence type="ECO:0000256" key="1">
    <source>
        <dbReference type="SAM" id="Phobius"/>
    </source>
</evidence>
<feature type="transmembrane region" description="Helical" evidence="1">
    <location>
        <begin position="277"/>
        <end position="296"/>
    </location>
</feature>
<reference evidence="2" key="1">
    <citation type="submission" date="2022-01" db="EMBL/GenBank/DDBJ databases">
        <title>Genome sequence and assembly of Parabukholderia sp. RG36.</title>
        <authorList>
            <person name="Chhetri G."/>
        </authorList>
    </citation>
    <scope>NUCLEOTIDE SEQUENCE</scope>
    <source>
        <strain evidence="2">RG36</strain>
    </source>
</reference>